<evidence type="ECO:0000313" key="3">
    <source>
        <dbReference type="Proteomes" id="UP001321473"/>
    </source>
</evidence>
<feature type="transmembrane region" description="Helical" evidence="1">
    <location>
        <begin position="211"/>
        <end position="229"/>
    </location>
</feature>
<protein>
    <submittedName>
        <fullName evidence="2">Uncharacterized protein</fullName>
    </submittedName>
</protein>
<evidence type="ECO:0000313" key="2">
    <source>
        <dbReference type="EMBL" id="KAK8779305.1"/>
    </source>
</evidence>
<dbReference type="EMBL" id="JARKHS020009939">
    <property type="protein sequence ID" value="KAK8779305.1"/>
    <property type="molecule type" value="Genomic_DNA"/>
</dbReference>
<keyword evidence="1" id="KW-0812">Transmembrane</keyword>
<evidence type="ECO:0000256" key="1">
    <source>
        <dbReference type="SAM" id="Phobius"/>
    </source>
</evidence>
<dbReference type="AlphaFoldDB" id="A0AAQ4EXH7"/>
<accession>A0AAQ4EXH7</accession>
<sequence length="419" mass="47109">MEKLVFAPWYWNHTADVQQRLLGAAACFHVQLFIPSKTPVQTLRKLQPHLCQVTIVSKDGFNVPVDQFNHCHIRKTVSPFELYIEEQFNRFAQKINKPVVFVIPSPVYFNTYMKLEIGVQTSIASSILPEGFAVLDAYAARNVSVIVRPERVPYMAILNKTVDVMPLPYPTLFNYTSTYFIGAQYSPAQLCIFSLRGTDVRVSFIDSWTSFLWLAMVLAFLGAFVILILCGRRTLDLARHPVLKSRVVLFLVSRLLGRSPAYSARYESVYHAILLASWSMGMFFLGNYIQTSLIAIQSVPVFSSGVRNLVELRNQLDEGRVKLCITGYWKGPVVAPCEQENCAAGNELVIRAVYNCGDKCGLRKLPPGCYEASRNGTYVALSICSEDEIAAAAMWNLVPGDWSGLVDRMSMMLKTNPER</sequence>
<dbReference type="Proteomes" id="UP001321473">
    <property type="component" value="Unassembled WGS sequence"/>
</dbReference>
<reference evidence="2 3" key="1">
    <citation type="journal article" date="2023" name="Arcadia Sci">
        <title>De novo assembly of a long-read Amblyomma americanum tick genome.</title>
        <authorList>
            <person name="Chou S."/>
            <person name="Poskanzer K.E."/>
            <person name="Rollins M."/>
            <person name="Thuy-Boun P.S."/>
        </authorList>
    </citation>
    <scope>NUCLEOTIDE SEQUENCE [LARGE SCALE GENOMIC DNA]</scope>
    <source>
        <strain evidence="2">F_SG_1</strain>
        <tissue evidence="2">Salivary glands</tissue>
    </source>
</reference>
<keyword evidence="3" id="KW-1185">Reference proteome</keyword>
<keyword evidence="1" id="KW-1133">Transmembrane helix</keyword>
<feature type="transmembrane region" description="Helical" evidence="1">
    <location>
        <begin position="269"/>
        <end position="289"/>
    </location>
</feature>
<organism evidence="2 3">
    <name type="scientific">Amblyomma americanum</name>
    <name type="common">Lone star tick</name>
    <dbReference type="NCBI Taxonomy" id="6943"/>
    <lineage>
        <taxon>Eukaryota</taxon>
        <taxon>Metazoa</taxon>
        <taxon>Ecdysozoa</taxon>
        <taxon>Arthropoda</taxon>
        <taxon>Chelicerata</taxon>
        <taxon>Arachnida</taxon>
        <taxon>Acari</taxon>
        <taxon>Parasitiformes</taxon>
        <taxon>Ixodida</taxon>
        <taxon>Ixodoidea</taxon>
        <taxon>Ixodidae</taxon>
        <taxon>Amblyomminae</taxon>
        <taxon>Amblyomma</taxon>
    </lineage>
</organism>
<proteinExistence type="predicted"/>
<gene>
    <name evidence="2" type="ORF">V5799_019354</name>
</gene>
<keyword evidence="1" id="KW-0472">Membrane</keyword>
<comment type="caution">
    <text evidence="2">The sequence shown here is derived from an EMBL/GenBank/DDBJ whole genome shotgun (WGS) entry which is preliminary data.</text>
</comment>
<name>A0AAQ4EXH7_AMBAM</name>